<feature type="domain" description="Rhodopsin" evidence="7">
    <location>
        <begin position="54"/>
        <end position="294"/>
    </location>
</feature>
<keyword evidence="4 6" id="KW-0472">Membrane</keyword>
<evidence type="ECO:0000256" key="3">
    <source>
        <dbReference type="ARBA" id="ARBA00022989"/>
    </source>
</evidence>
<dbReference type="Pfam" id="PF20684">
    <property type="entry name" value="Fung_rhodopsin"/>
    <property type="match status" value="1"/>
</dbReference>
<protein>
    <recommendedName>
        <fullName evidence="7">Rhodopsin domain-containing protein</fullName>
    </recommendedName>
</protein>
<organism evidence="8 9">
    <name type="scientific">Lophiotrema nucula</name>
    <dbReference type="NCBI Taxonomy" id="690887"/>
    <lineage>
        <taxon>Eukaryota</taxon>
        <taxon>Fungi</taxon>
        <taxon>Dikarya</taxon>
        <taxon>Ascomycota</taxon>
        <taxon>Pezizomycotina</taxon>
        <taxon>Dothideomycetes</taxon>
        <taxon>Pleosporomycetidae</taxon>
        <taxon>Pleosporales</taxon>
        <taxon>Lophiotremataceae</taxon>
        <taxon>Lophiotrema</taxon>
    </lineage>
</organism>
<evidence type="ECO:0000256" key="4">
    <source>
        <dbReference type="ARBA" id="ARBA00023136"/>
    </source>
</evidence>
<evidence type="ECO:0000256" key="2">
    <source>
        <dbReference type="ARBA" id="ARBA00022692"/>
    </source>
</evidence>
<name>A0A6A5ZHT4_9PLEO</name>
<sequence length="397" mass="44321">MALDPKIREAILNMPAAKPPPGVTPNFVNPSDLVDLTYGLASVLTALATASVAVRIFTKWKIVRSVVIEDYMLTISFFLYVGGLVPVCYLAAYHHTGVHQWNLTVRDTIIRSYLYMIGTIAYDLTVLFLKLSILLQCLRVFIPAGTRNVAFWVYQLLIWVHICFYVTSALLEFAWCRPMKKLWDPTVIEGKCIGDITIKALVSGTINAGSDCLLLVLSQNVIWNLRLPTKRKRLLSGVFLLGLMPTVCSLVRIYYLIQGHQDVDQTYWYTLLGEWGLSELAFGQFAASAVVMPKFVKYISKKPIFAQIGSWLPTFDLSNTGDEKSGAAGRESKRNRISLGRRSAGRVQVTDREYNELVENSLQLSASGHSVVSRKLSNDIVSAKVNSPELDFITVAE</sequence>
<feature type="transmembrane region" description="Helical" evidence="6">
    <location>
        <begin position="113"/>
        <end position="135"/>
    </location>
</feature>
<keyword evidence="9" id="KW-1185">Reference proteome</keyword>
<feature type="transmembrane region" description="Helical" evidence="6">
    <location>
        <begin position="196"/>
        <end position="217"/>
    </location>
</feature>
<feature type="transmembrane region" description="Helical" evidence="6">
    <location>
        <begin position="277"/>
        <end position="296"/>
    </location>
</feature>
<dbReference type="InterPro" id="IPR052337">
    <property type="entry name" value="SAT4-like"/>
</dbReference>
<evidence type="ECO:0000256" key="5">
    <source>
        <dbReference type="ARBA" id="ARBA00038359"/>
    </source>
</evidence>
<feature type="transmembrane region" description="Helical" evidence="6">
    <location>
        <begin position="238"/>
        <end position="257"/>
    </location>
</feature>
<comment type="subcellular location">
    <subcellularLocation>
        <location evidence="1">Membrane</location>
        <topology evidence="1">Multi-pass membrane protein</topology>
    </subcellularLocation>
</comment>
<dbReference type="GO" id="GO:0016020">
    <property type="term" value="C:membrane"/>
    <property type="evidence" value="ECO:0007669"/>
    <property type="project" value="UniProtKB-SubCell"/>
</dbReference>
<comment type="similarity">
    <text evidence="5">Belongs to the SAT4 family.</text>
</comment>
<evidence type="ECO:0000313" key="9">
    <source>
        <dbReference type="Proteomes" id="UP000799770"/>
    </source>
</evidence>
<dbReference type="OrthoDB" id="4682787at2759"/>
<proteinExistence type="inferred from homology"/>
<feature type="transmembrane region" description="Helical" evidence="6">
    <location>
        <begin position="156"/>
        <end position="176"/>
    </location>
</feature>
<dbReference type="InterPro" id="IPR049326">
    <property type="entry name" value="Rhodopsin_dom_fungi"/>
</dbReference>
<dbReference type="PANTHER" id="PTHR33048:SF146">
    <property type="entry name" value="INTEGRAL MEMBRANE PROTEIN"/>
    <property type="match status" value="1"/>
</dbReference>
<feature type="transmembrane region" description="Helical" evidence="6">
    <location>
        <begin position="70"/>
        <end position="93"/>
    </location>
</feature>
<keyword evidence="3 6" id="KW-1133">Transmembrane helix</keyword>
<gene>
    <name evidence="8" type="ORF">BDV96DRAFT_685070</name>
</gene>
<reference evidence="8" key="1">
    <citation type="journal article" date="2020" name="Stud. Mycol.">
        <title>101 Dothideomycetes genomes: a test case for predicting lifestyles and emergence of pathogens.</title>
        <authorList>
            <person name="Haridas S."/>
            <person name="Albert R."/>
            <person name="Binder M."/>
            <person name="Bloem J."/>
            <person name="Labutti K."/>
            <person name="Salamov A."/>
            <person name="Andreopoulos B."/>
            <person name="Baker S."/>
            <person name="Barry K."/>
            <person name="Bills G."/>
            <person name="Bluhm B."/>
            <person name="Cannon C."/>
            <person name="Castanera R."/>
            <person name="Culley D."/>
            <person name="Daum C."/>
            <person name="Ezra D."/>
            <person name="Gonzalez J."/>
            <person name="Henrissat B."/>
            <person name="Kuo A."/>
            <person name="Liang C."/>
            <person name="Lipzen A."/>
            <person name="Lutzoni F."/>
            <person name="Magnuson J."/>
            <person name="Mondo S."/>
            <person name="Nolan M."/>
            <person name="Ohm R."/>
            <person name="Pangilinan J."/>
            <person name="Park H.-J."/>
            <person name="Ramirez L."/>
            <person name="Alfaro M."/>
            <person name="Sun H."/>
            <person name="Tritt A."/>
            <person name="Yoshinaga Y."/>
            <person name="Zwiers L.-H."/>
            <person name="Turgeon B."/>
            <person name="Goodwin S."/>
            <person name="Spatafora J."/>
            <person name="Crous P."/>
            <person name="Grigoriev I."/>
        </authorList>
    </citation>
    <scope>NUCLEOTIDE SEQUENCE</scope>
    <source>
        <strain evidence="8">CBS 627.86</strain>
    </source>
</reference>
<evidence type="ECO:0000259" key="7">
    <source>
        <dbReference type="Pfam" id="PF20684"/>
    </source>
</evidence>
<accession>A0A6A5ZHT4</accession>
<dbReference type="EMBL" id="ML977317">
    <property type="protein sequence ID" value="KAF2118443.1"/>
    <property type="molecule type" value="Genomic_DNA"/>
</dbReference>
<evidence type="ECO:0000256" key="1">
    <source>
        <dbReference type="ARBA" id="ARBA00004141"/>
    </source>
</evidence>
<evidence type="ECO:0000313" key="8">
    <source>
        <dbReference type="EMBL" id="KAF2118443.1"/>
    </source>
</evidence>
<dbReference type="AlphaFoldDB" id="A0A6A5ZHT4"/>
<dbReference type="Proteomes" id="UP000799770">
    <property type="component" value="Unassembled WGS sequence"/>
</dbReference>
<dbReference type="PANTHER" id="PTHR33048">
    <property type="entry name" value="PTH11-LIKE INTEGRAL MEMBRANE PROTEIN (AFU_ORTHOLOGUE AFUA_5G11245)"/>
    <property type="match status" value="1"/>
</dbReference>
<keyword evidence="2 6" id="KW-0812">Transmembrane</keyword>
<feature type="transmembrane region" description="Helical" evidence="6">
    <location>
        <begin position="36"/>
        <end position="58"/>
    </location>
</feature>
<evidence type="ECO:0000256" key="6">
    <source>
        <dbReference type="SAM" id="Phobius"/>
    </source>
</evidence>